<dbReference type="EMBL" id="BLLF01000189">
    <property type="protein sequence ID" value="GFH08851.1"/>
    <property type="molecule type" value="Genomic_DNA"/>
</dbReference>
<evidence type="ECO:0000313" key="1">
    <source>
        <dbReference type="EMBL" id="GFH08851.1"/>
    </source>
</evidence>
<evidence type="ECO:0000313" key="2">
    <source>
        <dbReference type="Proteomes" id="UP000485058"/>
    </source>
</evidence>
<reference evidence="1 2" key="1">
    <citation type="submission" date="2020-02" db="EMBL/GenBank/DDBJ databases">
        <title>Draft genome sequence of Haematococcus lacustris strain NIES-144.</title>
        <authorList>
            <person name="Morimoto D."/>
            <person name="Nakagawa S."/>
            <person name="Yoshida T."/>
            <person name="Sawayama S."/>
        </authorList>
    </citation>
    <scope>NUCLEOTIDE SEQUENCE [LARGE SCALE GENOMIC DNA]</scope>
    <source>
        <strain evidence="1 2">NIES-144</strain>
    </source>
</reference>
<protein>
    <submittedName>
        <fullName evidence="1">Uncharacterized protein</fullName>
    </submittedName>
</protein>
<comment type="caution">
    <text evidence="1">The sequence shown here is derived from an EMBL/GenBank/DDBJ whole genome shotgun (WGS) entry which is preliminary data.</text>
</comment>
<keyword evidence="2" id="KW-1185">Reference proteome</keyword>
<dbReference type="AlphaFoldDB" id="A0A699YHC3"/>
<organism evidence="1 2">
    <name type="scientific">Haematococcus lacustris</name>
    <name type="common">Green alga</name>
    <name type="synonym">Haematococcus pluvialis</name>
    <dbReference type="NCBI Taxonomy" id="44745"/>
    <lineage>
        <taxon>Eukaryota</taxon>
        <taxon>Viridiplantae</taxon>
        <taxon>Chlorophyta</taxon>
        <taxon>core chlorophytes</taxon>
        <taxon>Chlorophyceae</taxon>
        <taxon>CS clade</taxon>
        <taxon>Chlamydomonadales</taxon>
        <taxon>Haematococcaceae</taxon>
        <taxon>Haematococcus</taxon>
    </lineage>
</organism>
<sequence>MAEVPMERYGCAKQLVVGSGAAGIGTSPTQLSLPASQLQEQMAEVSMECYDCAKQLVVGSGTPGIGTCGGWDAAAVLRTCCKVVCRPGGTDQH</sequence>
<name>A0A699YHC3_HAELA</name>
<dbReference type="Proteomes" id="UP000485058">
    <property type="component" value="Unassembled WGS sequence"/>
</dbReference>
<proteinExistence type="predicted"/>
<accession>A0A699YHC3</accession>
<gene>
    <name evidence="1" type="ORF">HaLaN_03883</name>
</gene>